<dbReference type="Gene3D" id="3.30.300.30">
    <property type="match status" value="1"/>
</dbReference>
<evidence type="ECO:0000259" key="1">
    <source>
        <dbReference type="Pfam" id="PF00501"/>
    </source>
</evidence>
<evidence type="ECO:0000313" key="4">
    <source>
        <dbReference type="Proteomes" id="UP000317940"/>
    </source>
</evidence>
<evidence type="ECO:0000313" key="3">
    <source>
        <dbReference type="EMBL" id="TWF99627.1"/>
    </source>
</evidence>
<dbReference type="InterPro" id="IPR010071">
    <property type="entry name" value="AA_adenyl_dom"/>
</dbReference>
<reference evidence="3 4" key="1">
    <citation type="submission" date="2019-06" db="EMBL/GenBank/DDBJ databases">
        <title>Sequencing the genomes of 1000 actinobacteria strains.</title>
        <authorList>
            <person name="Klenk H.-P."/>
        </authorList>
    </citation>
    <scope>NUCLEOTIDE SEQUENCE [LARGE SCALE GENOMIC DNA]</scope>
    <source>
        <strain evidence="3 4">DSM 44826</strain>
    </source>
</reference>
<dbReference type="InterPro" id="IPR020845">
    <property type="entry name" value="AMP-binding_CS"/>
</dbReference>
<dbReference type="InterPro" id="IPR042099">
    <property type="entry name" value="ANL_N_sf"/>
</dbReference>
<dbReference type="SUPFAM" id="SSF56801">
    <property type="entry name" value="Acetyl-CoA synthetase-like"/>
    <property type="match status" value="1"/>
</dbReference>
<dbReference type="NCBIfam" id="TIGR01733">
    <property type="entry name" value="AA-adenyl-dom"/>
    <property type="match status" value="1"/>
</dbReference>
<gene>
    <name evidence="3" type="ORF">FHX73_113474</name>
</gene>
<feature type="domain" description="AMP-dependent synthetase/ligase" evidence="1">
    <location>
        <begin position="22"/>
        <end position="368"/>
    </location>
</feature>
<dbReference type="PROSITE" id="PS00455">
    <property type="entry name" value="AMP_BINDING"/>
    <property type="match status" value="1"/>
</dbReference>
<organism evidence="3 4">
    <name type="scientific">Kitasatospora viridis</name>
    <dbReference type="NCBI Taxonomy" id="281105"/>
    <lineage>
        <taxon>Bacteria</taxon>
        <taxon>Bacillati</taxon>
        <taxon>Actinomycetota</taxon>
        <taxon>Actinomycetes</taxon>
        <taxon>Kitasatosporales</taxon>
        <taxon>Streptomycetaceae</taxon>
        <taxon>Kitasatospora</taxon>
    </lineage>
</organism>
<dbReference type="OrthoDB" id="2472181at2"/>
<dbReference type="InterPro" id="IPR045851">
    <property type="entry name" value="AMP-bd_C_sf"/>
</dbReference>
<name>A0A561UJU2_9ACTN</name>
<dbReference type="PANTHER" id="PTHR45527:SF1">
    <property type="entry name" value="FATTY ACID SYNTHASE"/>
    <property type="match status" value="1"/>
</dbReference>
<dbReference type="Pfam" id="PF13193">
    <property type="entry name" value="AMP-binding_C"/>
    <property type="match status" value="1"/>
</dbReference>
<dbReference type="InterPro" id="IPR000873">
    <property type="entry name" value="AMP-dep_synth/lig_dom"/>
</dbReference>
<dbReference type="GO" id="GO:0043041">
    <property type="term" value="P:amino acid activation for nonribosomal peptide biosynthetic process"/>
    <property type="evidence" value="ECO:0007669"/>
    <property type="project" value="TreeGrafter"/>
</dbReference>
<dbReference type="EMBL" id="VIWT01000001">
    <property type="protein sequence ID" value="TWF99627.1"/>
    <property type="molecule type" value="Genomic_DNA"/>
</dbReference>
<comment type="caution">
    <text evidence="3">The sequence shown here is derived from an EMBL/GenBank/DDBJ whole genome shotgun (WGS) entry which is preliminary data.</text>
</comment>
<dbReference type="Pfam" id="PF00501">
    <property type="entry name" value="AMP-binding"/>
    <property type="match status" value="1"/>
</dbReference>
<dbReference type="GO" id="GO:0031177">
    <property type="term" value="F:phosphopantetheine binding"/>
    <property type="evidence" value="ECO:0007669"/>
    <property type="project" value="TreeGrafter"/>
</dbReference>
<dbReference type="RefSeq" id="WP_145905850.1">
    <property type="nucleotide sequence ID" value="NZ_BAAAMZ010000006.1"/>
</dbReference>
<dbReference type="AlphaFoldDB" id="A0A561UJU2"/>
<dbReference type="InterPro" id="IPR025110">
    <property type="entry name" value="AMP-bd_C"/>
</dbReference>
<proteinExistence type="predicted"/>
<feature type="domain" description="AMP-binding enzyme C-terminal" evidence="2">
    <location>
        <begin position="426"/>
        <end position="507"/>
    </location>
</feature>
<keyword evidence="4" id="KW-1185">Reference proteome</keyword>
<sequence length="520" mass="54746">MTSTEPPGATEPVNPLIHRAVAAQARLRPGATAIFFREERIDYRTLDAAAEHLAGQLAAHGVGPGTVVPVRMPRTPQLVAVLLAVLKCGAAYAALDHRWPAERIDGLLEQLRPPVFVSADDHPGSPATAPARWQPPTDPLPAVAALGGSAPEVELDPAAPASVFFTSGTTGTPKGVVSPHRATTRLFGPGGLRGYGPQGVTTQAAPCPWDAFSLEVWGMLTTGGAIVVVEEDYLLPGALRDVVKSAGVDTVFLTTTLFNLFVDMDPDCFLGTRQVFTGGERNSTDHIGRFLARHPGIALFHVYGPVESCVYATEHRIRPADCETPGGVPIGRAVAGTGVHVLDGERVCAPGEEGEICVSGDGLAVGYLGLPELTAQKFPEVTVAGERLRVYRTGDLGFVDAEGALHFRGRADRQVKVRGHRIEPGEIETAATRIEGVRRCTVVPVPGRTTAWERLALFYTADPLDPSAADAADPVGVTAELGRVLPPYLVPDAVLAVPDFPLTANGKIDNAALLGLLPPA</sequence>
<dbReference type="GO" id="GO:0005737">
    <property type="term" value="C:cytoplasm"/>
    <property type="evidence" value="ECO:0007669"/>
    <property type="project" value="TreeGrafter"/>
</dbReference>
<dbReference type="Proteomes" id="UP000317940">
    <property type="component" value="Unassembled WGS sequence"/>
</dbReference>
<dbReference type="Gene3D" id="3.40.50.12780">
    <property type="entry name" value="N-terminal domain of ligase-like"/>
    <property type="match status" value="1"/>
</dbReference>
<protein>
    <submittedName>
        <fullName evidence="3">Amino acid adenylation domain-containing protein</fullName>
    </submittedName>
</protein>
<evidence type="ECO:0000259" key="2">
    <source>
        <dbReference type="Pfam" id="PF13193"/>
    </source>
</evidence>
<dbReference type="PANTHER" id="PTHR45527">
    <property type="entry name" value="NONRIBOSOMAL PEPTIDE SYNTHETASE"/>
    <property type="match status" value="1"/>
</dbReference>
<accession>A0A561UJU2</accession>
<dbReference type="GO" id="GO:0044550">
    <property type="term" value="P:secondary metabolite biosynthetic process"/>
    <property type="evidence" value="ECO:0007669"/>
    <property type="project" value="TreeGrafter"/>
</dbReference>